<name>A0A414Q0K4_FUSMR</name>
<feature type="transmembrane region" description="Helical" evidence="1">
    <location>
        <begin position="6"/>
        <end position="27"/>
    </location>
</feature>
<organism evidence="2 3">
    <name type="scientific">Fusobacterium mortiferum</name>
    <dbReference type="NCBI Taxonomy" id="850"/>
    <lineage>
        <taxon>Bacteria</taxon>
        <taxon>Fusobacteriati</taxon>
        <taxon>Fusobacteriota</taxon>
        <taxon>Fusobacteriia</taxon>
        <taxon>Fusobacteriales</taxon>
        <taxon>Fusobacteriaceae</taxon>
        <taxon>Fusobacterium</taxon>
    </lineage>
</organism>
<keyword evidence="1" id="KW-0812">Transmembrane</keyword>
<dbReference type="RefSeq" id="WP_040494166.1">
    <property type="nucleotide sequence ID" value="NZ_CABMMQ010000002.1"/>
</dbReference>
<reference evidence="2 3" key="1">
    <citation type="submission" date="2018-08" db="EMBL/GenBank/DDBJ databases">
        <title>A genome reference for cultivated species of the human gut microbiota.</title>
        <authorList>
            <person name="Zou Y."/>
            <person name="Xue W."/>
            <person name="Luo G."/>
        </authorList>
    </citation>
    <scope>NUCLEOTIDE SEQUENCE [LARGE SCALE GENOMIC DNA]</scope>
    <source>
        <strain evidence="2 3">AM25-1</strain>
    </source>
</reference>
<feature type="transmembrane region" description="Helical" evidence="1">
    <location>
        <begin position="34"/>
        <end position="57"/>
    </location>
</feature>
<dbReference type="AlphaFoldDB" id="A0A414Q0K4"/>
<evidence type="ECO:0000313" key="3">
    <source>
        <dbReference type="Proteomes" id="UP000284676"/>
    </source>
</evidence>
<keyword evidence="1" id="KW-1133">Transmembrane helix</keyword>
<accession>A0A414Q0K4</accession>
<proteinExistence type="predicted"/>
<dbReference type="Proteomes" id="UP000284676">
    <property type="component" value="Unassembled WGS sequence"/>
</dbReference>
<comment type="caution">
    <text evidence="2">The sequence shown here is derived from an EMBL/GenBank/DDBJ whole genome shotgun (WGS) entry which is preliminary data.</text>
</comment>
<protein>
    <submittedName>
        <fullName evidence="2">Uncharacterized protein</fullName>
    </submittedName>
</protein>
<sequence length="60" mass="7061">MRDFDIVAFICSIIVIFMIVGCTLFVIRELRYNLKFTIIIFISVIIGLGLICIYNYFKNF</sequence>
<evidence type="ECO:0000256" key="1">
    <source>
        <dbReference type="SAM" id="Phobius"/>
    </source>
</evidence>
<keyword evidence="1" id="KW-0472">Membrane</keyword>
<dbReference type="EMBL" id="QRHL01000002">
    <property type="protein sequence ID" value="RHF74331.1"/>
    <property type="molecule type" value="Genomic_DNA"/>
</dbReference>
<dbReference type="PROSITE" id="PS51257">
    <property type="entry name" value="PROKAR_LIPOPROTEIN"/>
    <property type="match status" value="1"/>
</dbReference>
<evidence type="ECO:0000313" key="2">
    <source>
        <dbReference type="EMBL" id="RHF74331.1"/>
    </source>
</evidence>
<dbReference type="GeneID" id="62764010"/>
<gene>
    <name evidence="2" type="ORF">DW663_02375</name>
</gene>